<evidence type="ECO:0000313" key="2">
    <source>
        <dbReference type="EMBL" id="QJD81645.1"/>
    </source>
</evidence>
<evidence type="ECO:0000313" key="3">
    <source>
        <dbReference type="Proteomes" id="UP000501128"/>
    </source>
</evidence>
<dbReference type="RefSeq" id="WP_169553662.1">
    <property type="nucleotide sequence ID" value="NZ_CP051678.1"/>
</dbReference>
<organism evidence="2 3">
    <name type="scientific">Spirosoma rhododendri</name>
    <dbReference type="NCBI Taxonomy" id="2728024"/>
    <lineage>
        <taxon>Bacteria</taxon>
        <taxon>Pseudomonadati</taxon>
        <taxon>Bacteroidota</taxon>
        <taxon>Cytophagia</taxon>
        <taxon>Cytophagales</taxon>
        <taxon>Cytophagaceae</taxon>
        <taxon>Spirosoma</taxon>
    </lineage>
</organism>
<dbReference type="AlphaFoldDB" id="A0A7L5DU82"/>
<gene>
    <name evidence="2" type="ORF">HH216_25210</name>
</gene>
<name>A0A7L5DU82_9BACT</name>
<evidence type="ECO:0000256" key="1">
    <source>
        <dbReference type="SAM" id="MobiDB-lite"/>
    </source>
</evidence>
<dbReference type="KEGG" id="srho:HH216_25210"/>
<keyword evidence="3" id="KW-1185">Reference proteome</keyword>
<reference evidence="2 3" key="1">
    <citation type="submission" date="2020-04" db="EMBL/GenBank/DDBJ databases">
        <title>Genome sequencing of novel species.</title>
        <authorList>
            <person name="Heo J."/>
            <person name="Kim S.-J."/>
            <person name="Kim J.-S."/>
            <person name="Hong S.-B."/>
            <person name="Kwon S.-W."/>
        </authorList>
    </citation>
    <scope>NUCLEOTIDE SEQUENCE [LARGE SCALE GENOMIC DNA]</scope>
    <source>
        <strain evidence="2 3">CJU-R4</strain>
        <plasmid evidence="2 3">unnamed1</plasmid>
    </source>
</reference>
<accession>A0A7L5DU82</accession>
<keyword evidence="2" id="KW-0614">Plasmid</keyword>
<feature type="compositionally biased region" description="Low complexity" evidence="1">
    <location>
        <begin position="13"/>
        <end position="26"/>
    </location>
</feature>
<protein>
    <submittedName>
        <fullName evidence="2">Uncharacterized protein</fullName>
    </submittedName>
</protein>
<dbReference type="Proteomes" id="UP000501128">
    <property type="component" value="Plasmid unnamed1"/>
</dbReference>
<dbReference type="EMBL" id="CP051678">
    <property type="protein sequence ID" value="QJD81645.1"/>
    <property type="molecule type" value="Genomic_DNA"/>
</dbReference>
<feature type="region of interest" description="Disordered" evidence="1">
    <location>
        <begin position="1"/>
        <end position="31"/>
    </location>
</feature>
<sequence length="53" mass="5611">MKEIAKKNRAINSAQAAASKSPSAQSKLDKANELLARVNPGDIDAIARKPVHS</sequence>
<geneLocation type="plasmid" evidence="2 3">
    <name>unnamed1</name>
</geneLocation>
<proteinExistence type="predicted"/>